<sequence length="209" mass="23065">MIGAILLAPHPFTVAVRNQRTPVARLPAQPLEEITELIVECREVRVSADRFFGDGMASAAVETGGVSGELGKQNDGEAGVLDEFHAGGCSVQDRYRMIGLRPSSWWLDQKSVFSIAYEILPAGTPLRRRGLAEARLRLRTPPPFRLAVKRLLLKSWLMRWRVRVVPLGGIRHRRAGSLDARQRRFPTNWPSGGASAVRRNGSAPAPPSE</sequence>
<organism evidence="2 3">
    <name type="scientific">Trinickia caryophylli</name>
    <name type="common">Paraburkholderia caryophylli</name>
    <dbReference type="NCBI Taxonomy" id="28094"/>
    <lineage>
        <taxon>Bacteria</taxon>
        <taxon>Pseudomonadati</taxon>
        <taxon>Pseudomonadota</taxon>
        <taxon>Betaproteobacteria</taxon>
        <taxon>Burkholderiales</taxon>
        <taxon>Burkholderiaceae</taxon>
        <taxon>Trinickia</taxon>
    </lineage>
</organism>
<dbReference type="EMBL" id="FXAH01000024">
    <property type="protein sequence ID" value="SMF81945.1"/>
    <property type="molecule type" value="Genomic_DNA"/>
</dbReference>
<protein>
    <submittedName>
        <fullName evidence="2">Uncharacterized protein</fullName>
    </submittedName>
</protein>
<dbReference type="Proteomes" id="UP000192911">
    <property type="component" value="Unassembled WGS sequence"/>
</dbReference>
<accession>A0A1X7HAE0</accession>
<gene>
    <name evidence="2" type="ORF">SAMN06295900_12436</name>
</gene>
<evidence type="ECO:0000256" key="1">
    <source>
        <dbReference type="SAM" id="MobiDB-lite"/>
    </source>
</evidence>
<feature type="region of interest" description="Disordered" evidence="1">
    <location>
        <begin position="181"/>
        <end position="209"/>
    </location>
</feature>
<evidence type="ECO:0000313" key="3">
    <source>
        <dbReference type="Proteomes" id="UP000192911"/>
    </source>
</evidence>
<evidence type="ECO:0000313" key="2">
    <source>
        <dbReference type="EMBL" id="SMF81945.1"/>
    </source>
</evidence>
<dbReference type="AlphaFoldDB" id="A0A1X7HAE0"/>
<name>A0A1X7HAE0_TRICW</name>
<keyword evidence="3" id="KW-1185">Reference proteome</keyword>
<reference evidence="3" key="1">
    <citation type="submission" date="2017-04" db="EMBL/GenBank/DDBJ databases">
        <authorList>
            <person name="Varghese N."/>
            <person name="Submissions S."/>
        </authorList>
    </citation>
    <scope>NUCLEOTIDE SEQUENCE [LARGE SCALE GENOMIC DNA]</scope>
    <source>
        <strain evidence="3">Ballard 720</strain>
    </source>
</reference>
<proteinExistence type="predicted"/>